<evidence type="ECO:0000313" key="2">
    <source>
        <dbReference type="Proteomes" id="UP001218246"/>
    </source>
</evidence>
<evidence type="ECO:0008006" key="3">
    <source>
        <dbReference type="Google" id="ProtNLM"/>
    </source>
</evidence>
<accession>A0ABT6H1S2</accession>
<gene>
    <name evidence="1" type="ORF">P6P90_05030</name>
</gene>
<dbReference type="RefSeq" id="WP_124563443.1">
    <property type="nucleotide sequence ID" value="NZ_JARRRY010000001.1"/>
</dbReference>
<keyword evidence="2" id="KW-1185">Reference proteome</keyword>
<name>A0ABT6H1S2_9BACI</name>
<protein>
    <recommendedName>
        <fullName evidence="3">GNAT family N-acetyltransferase</fullName>
    </recommendedName>
</protein>
<comment type="caution">
    <text evidence="1">The sequence shown here is derived from an EMBL/GenBank/DDBJ whole genome shotgun (WGS) entry which is preliminary data.</text>
</comment>
<reference evidence="1 2" key="1">
    <citation type="submission" date="2023-04" db="EMBL/GenBank/DDBJ databases">
        <title>Ectobacillus antri isolated from activated sludge.</title>
        <authorList>
            <person name="Yan P."/>
            <person name="Liu X."/>
        </authorList>
    </citation>
    <scope>NUCLEOTIDE SEQUENCE [LARGE SCALE GENOMIC DNA]</scope>
    <source>
        <strain evidence="1 2">C18H</strain>
    </source>
</reference>
<sequence length="76" mass="8984">MEFRILTTEEIHDFWELRLHGLREHPESFSASYDEFVKHPIGEIMESFPTENNHFVLGAFSEGQYVDEAHMVLMLD</sequence>
<dbReference type="EMBL" id="JARULN010000002">
    <property type="protein sequence ID" value="MDG5753359.1"/>
    <property type="molecule type" value="Genomic_DNA"/>
</dbReference>
<proteinExistence type="predicted"/>
<evidence type="ECO:0000313" key="1">
    <source>
        <dbReference type="EMBL" id="MDG5753359.1"/>
    </source>
</evidence>
<dbReference type="Proteomes" id="UP001218246">
    <property type="component" value="Unassembled WGS sequence"/>
</dbReference>
<organism evidence="1 2">
    <name type="scientific">Ectobacillus antri</name>
    <dbReference type="NCBI Taxonomy" id="2486280"/>
    <lineage>
        <taxon>Bacteria</taxon>
        <taxon>Bacillati</taxon>
        <taxon>Bacillota</taxon>
        <taxon>Bacilli</taxon>
        <taxon>Bacillales</taxon>
        <taxon>Bacillaceae</taxon>
        <taxon>Ectobacillus</taxon>
    </lineage>
</organism>